<evidence type="ECO:0000259" key="6">
    <source>
        <dbReference type="SMART" id="SM00382"/>
    </source>
</evidence>
<protein>
    <submittedName>
        <fullName evidence="7">VirB4/TraG-like conjugation ATPase</fullName>
    </submittedName>
</protein>
<evidence type="ECO:0000256" key="1">
    <source>
        <dbReference type="ARBA" id="ARBA00007816"/>
    </source>
</evidence>
<keyword evidence="7" id="KW-0614">Plasmid</keyword>
<dbReference type="RefSeq" id="WP_218265765.1">
    <property type="nucleotide sequence ID" value="NZ_CP077716.1"/>
</dbReference>
<dbReference type="SMART" id="SM00382">
    <property type="entry name" value="AAA"/>
    <property type="match status" value="1"/>
</dbReference>
<evidence type="ECO:0000313" key="9">
    <source>
        <dbReference type="Proteomes" id="UP000694018"/>
    </source>
</evidence>
<evidence type="ECO:0000313" key="7">
    <source>
        <dbReference type="EMBL" id="QXJ27114.1"/>
    </source>
</evidence>
<dbReference type="AlphaFoldDB" id="A0A8F5BKW7"/>
<proteinExistence type="inferred from homology"/>
<evidence type="ECO:0000256" key="5">
    <source>
        <dbReference type="SAM" id="MobiDB-lite"/>
    </source>
</evidence>
<dbReference type="OrthoDB" id="107033at2157"/>
<feature type="region of interest" description="Disordered" evidence="5">
    <location>
        <begin position="909"/>
        <end position="938"/>
    </location>
</feature>
<sequence length="1032" mass="118386">MKLYEIFPALDIDYTKLKLHEVLGRTIETIYWFDKEKDRIRIFLRTSGDINIMRQFFAVKPVEEKDIPVPPYIVEVTLKERPFPHERDFFAPILYHDLSNFVMELPPNYQLRVWLNLDNMVKWILRQKVEKNGNSTTIDQQIKSLIKNPVYLVKIYILGDDKGTLKESVTLLHDYISTHSGALGYRLSKTKGLFSRWEDKIPKLGWSDVTSELRIWLWSTDDDYNKLIAIPKTGKVRLAVTTALPYSKLERKDFYIGDDVIYDEKVYLDWVDFQRHALILGATGSGKSNTLEILAQELMKYGLVVFVDPNSQSARKLSQIADFYFTIGSPNRDPNFGINPLTLPKFFTRRDDAVDYTVGKAVQLFKKMLNLEESAVYVLFIIKVVLRALLKKYDEITFNDFYETILALKNEELDPAEFLTEDDKKTMSELQFIQKLQDQSFASVLARLEDFVSNRKFRIITSQNTIDWDKLIEATGGKGLISFDVGKGENEDLSVIAQGLIAISLFNYVFMRDALKKEKKPIFLIIDEAHNIAHFDFIVTILKEARKYALHLVMATQSMAGLKKAAGPEGSTEINNNTNVKLIMTVKADDERKAIVESIGGQFKNIIDNMLGQLPIGQGFLIVTARSGELVIPKLIQVRLSTLDEKNEKEPTKGFEPHTSNLVKAGHPIRRFFVSDYYTPLQQRIFYLLETNDGMITFPELLKELGIDRDRLNLELSKMQGIEIEDGKPKRIRLEDDTWMYRGLDNVAPSDEGIKIAKEVLMYYVSQGYYVIPGRQNPELPLRPDMIAVKLQNSKLIYDNNIAIEIESPNELSTHSEQVAKNMRKYLDPSMKDFKEVHIWTSEEKFSKLQQIYESFIKDESIPQEYKAKVKIFSVKLKQKVEQKAEKVQKTQTLTGEFTEAKAVQVTESKTAATDTVTVTSSTANNNNSNGKAPEGSREALTGELTQNSESKAENKQQTITQQALEELQLDGLIITKYENRITVKVGQNEYSISELDYRWLKVNKEKIIGLKIEGNKLIAVTDKVKREIPLR</sequence>
<dbReference type="InterPro" id="IPR003593">
    <property type="entry name" value="AAA+_ATPase"/>
</dbReference>
<dbReference type="InterPro" id="IPR032689">
    <property type="entry name" value="TraG-D_C"/>
</dbReference>
<comment type="catalytic activity">
    <reaction evidence="3">
        <text>ATP + H2O = ADP + phosphate + H(+)</text>
        <dbReference type="Rhea" id="RHEA:13065"/>
        <dbReference type="ChEBI" id="CHEBI:15377"/>
        <dbReference type="ChEBI" id="CHEBI:15378"/>
        <dbReference type="ChEBI" id="CHEBI:30616"/>
        <dbReference type="ChEBI" id="CHEBI:43474"/>
        <dbReference type="ChEBI" id="CHEBI:456216"/>
        <dbReference type="EC" id="5.6.2.3"/>
    </reaction>
</comment>
<comment type="catalytic activity">
    <reaction evidence="2">
        <text>Couples ATP hydrolysis with the unwinding of duplex DNA by translocating in the 3'-5' direction.</text>
        <dbReference type="EC" id="5.6.2.4"/>
    </reaction>
</comment>
<accession>A0A8F5BKW7</accession>
<evidence type="ECO:0000256" key="3">
    <source>
        <dbReference type="ARBA" id="ARBA00048954"/>
    </source>
</evidence>
<dbReference type="Proteomes" id="UP000694018">
    <property type="component" value="Chromosome"/>
</dbReference>
<comment type="similarity">
    <text evidence="1">Belongs to the HerA family.</text>
</comment>
<dbReference type="InterPro" id="IPR008571">
    <property type="entry name" value="HerA-like"/>
</dbReference>
<dbReference type="EMBL" id="CP077716">
    <property type="protein sequence ID" value="QXJ27114.1"/>
    <property type="molecule type" value="Genomic_DNA"/>
</dbReference>
<dbReference type="GO" id="GO:0043138">
    <property type="term" value="F:3'-5' DNA helicase activity"/>
    <property type="evidence" value="ECO:0007669"/>
    <property type="project" value="UniProtKB-EC"/>
</dbReference>
<reference evidence="7" key="1">
    <citation type="journal article" date="2021" name="Environ. Microbiol.">
        <title>New insights into the diversity and evolution of the archaeal mobilome from three complete genomes of Saccharolobus shibatae.</title>
        <authorList>
            <person name="Medvedeva S."/>
            <person name="Brandt D."/>
            <person name="Cvirkaite-Krupovic V."/>
            <person name="Liu Y."/>
            <person name="Severinov K."/>
            <person name="Ishino S."/>
            <person name="Ishino Y."/>
            <person name="Prangishvili D."/>
            <person name="Kalinowski J."/>
            <person name="Krupovic M."/>
        </authorList>
    </citation>
    <scope>NUCLEOTIDE SEQUENCE</scope>
    <source>
        <strain evidence="8">B12</strain>
        <plasmid evidence="7">pB12E5</plasmid>
    </source>
</reference>
<dbReference type="InterPro" id="IPR002789">
    <property type="entry name" value="HerA_central"/>
</dbReference>
<dbReference type="GO" id="GO:0043139">
    <property type="term" value="F:5'-3' DNA helicase activity"/>
    <property type="evidence" value="ECO:0007669"/>
    <property type="project" value="UniProtKB-EC"/>
</dbReference>
<dbReference type="PANTHER" id="PTHR42957:SF1">
    <property type="entry name" value="HELICASE MJ1565-RELATED"/>
    <property type="match status" value="1"/>
</dbReference>
<feature type="domain" description="AAA+ ATPase" evidence="6">
    <location>
        <begin position="273"/>
        <end position="581"/>
    </location>
</feature>
<geneLocation type="plasmid" evidence="7 9">
    <name>pB12E5</name>
</geneLocation>
<comment type="catalytic activity">
    <reaction evidence="4">
        <text>ATP + H2O = ADP + phosphate + H(+)</text>
        <dbReference type="Rhea" id="RHEA:13065"/>
        <dbReference type="ChEBI" id="CHEBI:15377"/>
        <dbReference type="ChEBI" id="CHEBI:15378"/>
        <dbReference type="ChEBI" id="CHEBI:30616"/>
        <dbReference type="ChEBI" id="CHEBI:43474"/>
        <dbReference type="ChEBI" id="CHEBI:456216"/>
        <dbReference type="EC" id="5.6.2.4"/>
    </reaction>
</comment>
<name>A0A8F5BKW7_SACSH</name>
<dbReference type="EMBL" id="CP077717">
    <property type="protein sequence ID" value="QXJ30007.1"/>
    <property type="molecule type" value="Genomic_DNA"/>
</dbReference>
<gene>
    <name evidence="8" type="ORF">J5U23_02896</name>
    <name evidence="7" type="ORF">J5U23_p2896</name>
</gene>
<feature type="compositionally biased region" description="Low complexity" evidence="5">
    <location>
        <begin position="911"/>
        <end position="930"/>
    </location>
</feature>
<dbReference type="PANTHER" id="PTHR42957">
    <property type="entry name" value="HELICASE MJ1565-RELATED"/>
    <property type="match status" value="1"/>
</dbReference>
<dbReference type="GeneID" id="65564370"/>
<dbReference type="CDD" id="cd01127">
    <property type="entry name" value="TrwB_TraG_TraD_VirD4"/>
    <property type="match status" value="1"/>
</dbReference>
<dbReference type="Pfam" id="PF01935">
    <property type="entry name" value="DUF87"/>
    <property type="match status" value="1"/>
</dbReference>
<dbReference type="KEGG" id="sshi:J5U23_02896"/>
<evidence type="ECO:0000256" key="4">
    <source>
        <dbReference type="ARBA" id="ARBA00048988"/>
    </source>
</evidence>
<dbReference type="Proteomes" id="UP000694018">
    <property type="component" value="Plasmid pB12E5"/>
</dbReference>
<evidence type="ECO:0000313" key="8">
    <source>
        <dbReference type="EMBL" id="QXJ30007.1"/>
    </source>
</evidence>
<dbReference type="KEGG" id="sshi:J5U23_p2896"/>
<evidence type="ECO:0000256" key="2">
    <source>
        <dbReference type="ARBA" id="ARBA00034617"/>
    </source>
</evidence>
<dbReference type="Pfam" id="PF12696">
    <property type="entry name" value="TraG-D_C"/>
    <property type="match status" value="1"/>
</dbReference>
<organism evidence="7 9">
    <name type="scientific">Saccharolobus shibatae (strain ATCC 51178 / DSM 5389 / JCM 8931 / NBRC 15437 / B12)</name>
    <name type="common">Sulfolobus shibatae</name>
    <dbReference type="NCBI Taxonomy" id="523848"/>
    <lineage>
        <taxon>Archaea</taxon>
        <taxon>Thermoproteota</taxon>
        <taxon>Thermoprotei</taxon>
        <taxon>Sulfolobales</taxon>
        <taxon>Sulfolobaceae</taxon>
        <taxon>Saccharolobus</taxon>
    </lineage>
</organism>